<dbReference type="RefSeq" id="WP_345532126.1">
    <property type="nucleotide sequence ID" value="NZ_BAABLD010000007.1"/>
</dbReference>
<evidence type="ECO:0000313" key="3">
    <source>
        <dbReference type="EMBL" id="GAA5162639.1"/>
    </source>
</evidence>
<dbReference type="NCBIfam" id="NF001266">
    <property type="entry name" value="PRK00228.1-1"/>
    <property type="match status" value="1"/>
</dbReference>
<reference evidence="4" key="1">
    <citation type="journal article" date="2019" name="Int. J. Syst. Evol. Microbiol.">
        <title>The Global Catalogue of Microorganisms (GCM) 10K type strain sequencing project: providing services to taxonomists for standard genome sequencing and annotation.</title>
        <authorList>
            <consortium name="The Broad Institute Genomics Platform"/>
            <consortium name="The Broad Institute Genome Sequencing Center for Infectious Disease"/>
            <person name="Wu L."/>
            <person name="Ma J."/>
        </authorList>
    </citation>
    <scope>NUCLEOTIDE SEQUENCE [LARGE SCALE GENOMIC DNA]</scope>
    <source>
        <strain evidence="4">JCM 18715</strain>
    </source>
</reference>
<protein>
    <recommendedName>
        <fullName evidence="2">UPF0301 protein GCM10025770_13590</fullName>
    </recommendedName>
</protein>
<dbReference type="PANTHER" id="PTHR30327">
    <property type="entry name" value="UNCHARACTERIZED PROTEIN YQGE"/>
    <property type="match status" value="1"/>
</dbReference>
<comment type="caution">
    <text evidence="3">The sequence shown here is derived from an EMBL/GenBank/DDBJ whole genome shotgun (WGS) entry which is preliminary data.</text>
</comment>
<evidence type="ECO:0000256" key="2">
    <source>
        <dbReference type="HAMAP-Rule" id="MF_00758"/>
    </source>
</evidence>
<comment type="similarity">
    <text evidence="1 2">Belongs to the UPF0301 (AlgH) family.</text>
</comment>
<sequence length="199" mass="21605">MGALSCKWGYNVAVQNVNLTHHFLIAMPAMEDPDFSRSLVYIAEHNDDGALGVVINRPIDLTLEGLFERVEIPLEVKDLAEQPVYFGGPVQTDRGFVLHRPAGKWQSSLKVNGEIALTSSKDILEAMGTSGEPGEVIITLGYSGWNAGQLEDELAQNAWLTVAADTQIIFEMPPEERLSAAMQLLGVDFANLSDVAGHA</sequence>
<organism evidence="3 4">
    <name type="scientific">Viridibacterium curvum</name>
    <dbReference type="NCBI Taxonomy" id="1101404"/>
    <lineage>
        <taxon>Bacteria</taxon>
        <taxon>Pseudomonadati</taxon>
        <taxon>Pseudomonadota</taxon>
        <taxon>Betaproteobacteria</taxon>
        <taxon>Rhodocyclales</taxon>
        <taxon>Rhodocyclaceae</taxon>
        <taxon>Viridibacterium</taxon>
    </lineage>
</organism>
<dbReference type="SUPFAM" id="SSF143456">
    <property type="entry name" value="VC0467-like"/>
    <property type="match status" value="1"/>
</dbReference>
<dbReference type="Gene3D" id="3.40.1740.10">
    <property type="entry name" value="VC0467-like"/>
    <property type="match status" value="1"/>
</dbReference>
<dbReference type="Pfam" id="PF02622">
    <property type="entry name" value="DUF179"/>
    <property type="match status" value="1"/>
</dbReference>
<proteinExistence type="inferred from homology"/>
<dbReference type="PANTHER" id="PTHR30327:SF1">
    <property type="entry name" value="UPF0301 PROTEIN YQGE"/>
    <property type="match status" value="1"/>
</dbReference>
<dbReference type="Proteomes" id="UP001500547">
    <property type="component" value="Unassembled WGS sequence"/>
</dbReference>
<gene>
    <name evidence="3" type="ORF">GCM10025770_13590</name>
</gene>
<name>A0ABP9QJ32_9RHOO</name>
<evidence type="ECO:0000256" key="1">
    <source>
        <dbReference type="ARBA" id="ARBA00009600"/>
    </source>
</evidence>
<evidence type="ECO:0000313" key="4">
    <source>
        <dbReference type="Proteomes" id="UP001500547"/>
    </source>
</evidence>
<dbReference type="HAMAP" id="MF_00758">
    <property type="entry name" value="UPF0301"/>
    <property type="match status" value="1"/>
</dbReference>
<keyword evidence="4" id="KW-1185">Reference proteome</keyword>
<dbReference type="InterPro" id="IPR003774">
    <property type="entry name" value="AlgH-like"/>
</dbReference>
<accession>A0ABP9QJ32</accession>
<dbReference type="EMBL" id="BAABLD010000007">
    <property type="protein sequence ID" value="GAA5162639.1"/>
    <property type="molecule type" value="Genomic_DNA"/>
</dbReference>